<dbReference type="InterPro" id="IPR006626">
    <property type="entry name" value="PbH1"/>
</dbReference>
<dbReference type="SUPFAM" id="SSF51126">
    <property type="entry name" value="Pectin lyase-like"/>
    <property type="match status" value="1"/>
</dbReference>
<sequence length="434" mass="48756">MADTIVSHIVPVSFPDKNYSILYFGALGDGKTFCKEAFDKAIMHCSENGGGKIIVPKGNYYMNGPLVFKSNVHIELEAGAILNFSHNENDYLPAVLVRWEGTEAYNYSPLIYAYHVKNIALTGKGTINGNGSKNFSKWKKIQNTDKETLRKMGRENLPVYRRVFGDGFKLRPSFFQPYGCTSVLLEGITIEDSPFWVIHPTFCDNVIIRGVTVNSYNTNNDGCDPESCSNVLIEGCTFSTGDDSIAIKAGRDNDAWRIGRPTENVVIRNCNFQSKINGVCIGSEMSGGVRNVFIENIKIPKSSNALYFKSNLDRGGYIKNVFVRNIQADSVRTSLIRFEPNYKGEKSSFNPTVFDNFHIENVYCTQSKEVGLYLSGIKNHPIKNINLKNITINNTPQPYVLEHAKDIFFEKVKINGKFLNQYPKPIKLIPLKTL</sequence>
<evidence type="ECO:0000256" key="1">
    <source>
        <dbReference type="ARBA" id="ARBA00008834"/>
    </source>
</evidence>
<evidence type="ECO:0000256" key="2">
    <source>
        <dbReference type="ARBA" id="ARBA00022801"/>
    </source>
</evidence>
<keyword evidence="6" id="KW-1185">Reference proteome</keyword>
<reference evidence="5" key="1">
    <citation type="submission" date="2023-07" db="EMBL/GenBank/DDBJ databases">
        <title>Two novel species in the genus Flavivirga.</title>
        <authorList>
            <person name="Kwon K."/>
        </authorList>
    </citation>
    <scope>NUCLEOTIDE SEQUENCE</scope>
    <source>
        <strain evidence="5">KACC 14157</strain>
    </source>
</reference>
<dbReference type="Proteomes" id="UP001176891">
    <property type="component" value="Unassembled WGS sequence"/>
</dbReference>
<gene>
    <name evidence="5" type="ORF">Q4Q39_09260</name>
</gene>
<dbReference type="PANTHER" id="PTHR31339">
    <property type="entry name" value="PECTIN LYASE-RELATED"/>
    <property type="match status" value="1"/>
</dbReference>
<organism evidence="5 6">
    <name type="scientific">Flavivirga amylovorans</name>
    <dbReference type="NCBI Taxonomy" id="870486"/>
    <lineage>
        <taxon>Bacteria</taxon>
        <taxon>Pseudomonadati</taxon>
        <taxon>Bacteroidota</taxon>
        <taxon>Flavobacteriia</taxon>
        <taxon>Flavobacteriales</taxon>
        <taxon>Flavobacteriaceae</taxon>
        <taxon>Flavivirga</taxon>
    </lineage>
</organism>
<dbReference type="Gene3D" id="2.160.20.10">
    <property type="entry name" value="Single-stranded right-handed beta-helix, Pectin lyase-like"/>
    <property type="match status" value="1"/>
</dbReference>
<keyword evidence="3 4" id="KW-0326">Glycosidase</keyword>
<proteinExistence type="inferred from homology"/>
<accession>A0ABT8X0Y0</accession>
<dbReference type="GO" id="GO:0016787">
    <property type="term" value="F:hydrolase activity"/>
    <property type="evidence" value="ECO:0007669"/>
    <property type="project" value="UniProtKB-KW"/>
</dbReference>
<dbReference type="SMART" id="SM00710">
    <property type="entry name" value="PbH1"/>
    <property type="match status" value="4"/>
</dbReference>
<dbReference type="PANTHER" id="PTHR31339:SF9">
    <property type="entry name" value="PLASMIN AND FIBRONECTIN-BINDING PROTEIN A"/>
    <property type="match status" value="1"/>
</dbReference>
<evidence type="ECO:0000256" key="3">
    <source>
        <dbReference type="ARBA" id="ARBA00023295"/>
    </source>
</evidence>
<comment type="similarity">
    <text evidence="1 4">Belongs to the glycosyl hydrolase 28 family.</text>
</comment>
<evidence type="ECO:0000256" key="4">
    <source>
        <dbReference type="RuleBase" id="RU361169"/>
    </source>
</evidence>
<dbReference type="EMBL" id="JAUOEM010000003">
    <property type="protein sequence ID" value="MDO5987584.1"/>
    <property type="molecule type" value="Genomic_DNA"/>
</dbReference>
<evidence type="ECO:0000313" key="6">
    <source>
        <dbReference type="Proteomes" id="UP001176891"/>
    </source>
</evidence>
<dbReference type="InterPro" id="IPR051801">
    <property type="entry name" value="GH28_Enzymes"/>
</dbReference>
<dbReference type="InterPro" id="IPR012334">
    <property type="entry name" value="Pectin_lyas_fold"/>
</dbReference>
<dbReference type="RefSeq" id="WP_345075405.1">
    <property type="nucleotide sequence ID" value="NZ_BAABCZ010000010.1"/>
</dbReference>
<protein>
    <submittedName>
        <fullName evidence="5">Glycoside hydrolase family 28 protein</fullName>
    </submittedName>
</protein>
<dbReference type="InterPro" id="IPR011050">
    <property type="entry name" value="Pectin_lyase_fold/virulence"/>
</dbReference>
<keyword evidence="2 4" id="KW-0378">Hydrolase</keyword>
<dbReference type="InterPro" id="IPR000743">
    <property type="entry name" value="Glyco_hydro_28"/>
</dbReference>
<evidence type="ECO:0000313" key="5">
    <source>
        <dbReference type="EMBL" id="MDO5987584.1"/>
    </source>
</evidence>
<dbReference type="Pfam" id="PF00295">
    <property type="entry name" value="Glyco_hydro_28"/>
    <property type="match status" value="1"/>
</dbReference>
<comment type="caution">
    <text evidence="5">The sequence shown here is derived from an EMBL/GenBank/DDBJ whole genome shotgun (WGS) entry which is preliminary data.</text>
</comment>
<name>A0ABT8X0Y0_9FLAO</name>